<protein>
    <recommendedName>
        <fullName evidence="3">Aldehyde dehydrogenase domain-containing protein</fullName>
    </recommendedName>
</protein>
<dbReference type="Gene3D" id="3.40.605.10">
    <property type="entry name" value="Aldehyde Dehydrogenase, Chain A, domain 1"/>
    <property type="match status" value="1"/>
</dbReference>
<feature type="domain" description="Aldehyde dehydrogenase" evidence="3">
    <location>
        <begin position="163"/>
        <end position="277"/>
    </location>
</feature>
<name>A0ABN3JCN5_9ACTN</name>
<proteinExistence type="predicted"/>
<feature type="domain" description="Aldehyde dehydrogenase" evidence="3">
    <location>
        <begin position="4"/>
        <end position="92"/>
    </location>
</feature>
<dbReference type="EMBL" id="BAAASZ010000005">
    <property type="protein sequence ID" value="GAA2425910.1"/>
    <property type="molecule type" value="Genomic_DNA"/>
</dbReference>
<dbReference type="InterPro" id="IPR047110">
    <property type="entry name" value="GABD/Sad-like"/>
</dbReference>
<keyword evidence="1" id="KW-0560">Oxidoreductase</keyword>
<dbReference type="PANTHER" id="PTHR43217">
    <property type="entry name" value="SUCCINATE SEMIALDEHYDE DEHYDROGENASE [NAD(P)+] SAD"/>
    <property type="match status" value="1"/>
</dbReference>
<reference evidence="4 5" key="1">
    <citation type="journal article" date="2019" name="Int. J. Syst. Evol. Microbiol.">
        <title>The Global Catalogue of Microorganisms (GCM) 10K type strain sequencing project: providing services to taxonomists for standard genome sequencing and annotation.</title>
        <authorList>
            <consortium name="The Broad Institute Genomics Platform"/>
            <consortium name="The Broad Institute Genome Sequencing Center for Infectious Disease"/>
            <person name="Wu L."/>
            <person name="Ma J."/>
        </authorList>
    </citation>
    <scope>NUCLEOTIDE SEQUENCE [LARGE SCALE GENOMIC DNA]</scope>
    <source>
        <strain evidence="4 5">JCM 6305</strain>
    </source>
</reference>
<keyword evidence="5" id="KW-1185">Reference proteome</keyword>
<gene>
    <name evidence="4" type="ORF">GCM10010405_05510</name>
</gene>
<evidence type="ECO:0000313" key="4">
    <source>
        <dbReference type="EMBL" id="GAA2425910.1"/>
    </source>
</evidence>
<dbReference type="PROSITE" id="PS00070">
    <property type="entry name" value="ALDEHYDE_DEHYDR_CYS"/>
    <property type="match status" value="1"/>
</dbReference>
<dbReference type="InterPro" id="IPR016163">
    <property type="entry name" value="Ald_DH_C"/>
</dbReference>
<dbReference type="Proteomes" id="UP001501638">
    <property type="component" value="Unassembled WGS sequence"/>
</dbReference>
<dbReference type="Gene3D" id="3.40.309.10">
    <property type="entry name" value="Aldehyde Dehydrogenase, Chain A, domain 2"/>
    <property type="match status" value="1"/>
</dbReference>
<comment type="caution">
    <text evidence="4">The sequence shown here is derived from an EMBL/GenBank/DDBJ whole genome shotgun (WGS) entry which is preliminary data.</text>
</comment>
<evidence type="ECO:0000256" key="1">
    <source>
        <dbReference type="ARBA" id="ARBA00023002"/>
    </source>
</evidence>
<evidence type="ECO:0000256" key="2">
    <source>
        <dbReference type="SAM" id="MobiDB-lite"/>
    </source>
</evidence>
<evidence type="ECO:0000313" key="5">
    <source>
        <dbReference type="Proteomes" id="UP001501638"/>
    </source>
</evidence>
<dbReference type="InterPro" id="IPR016162">
    <property type="entry name" value="Ald_DH_N"/>
</dbReference>
<dbReference type="InterPro" id="IPR016160">
    <property type="entry name" value="Ald_DH_CS_CYS"/>
</dbReference>
<feature type="compositionally biased region" description="Basic residues" evidence="2">
    <location>
        <begin position="108"/>
        <end position="127"/>
    </location>
</feature>
<dbReference type="InterPro" id="IPR016161">
    <property type="entry name" value="Ald_DH/histidinol_DH"/>
</dbReference>
<organism evidence="4 5">
    <name type="scientific">Streptomyces macrosporus</name>
    <dbReference type="NCBI Taxonomy" id="44032"/>
    <lineage>
        <taxon>Bacteria</taxon>
        <taxon>Bacillati</taxon>
        <taxon>Actinomycetota</taxon>
        <taxon>Actinomycetes</taxon>
        <taxon>Kitasatosporales</taxon>
        <taxon>Streptomycetaceae</taxon>
        <taxon>Streptomyces</taxon>
    </lineage>
</organism>
<dbReference type="Pfam" id="PF00171">
    <property type="entry name" value="Aldedh"/>
    <property type="match status" value="2"/>
</dbReference>
<feature type="region of interest" description="Disordered" evidence="2">
    <location>
        <begin position="98"/>
        <end position="163"/>
    </location>
</feature>
<evidence type="ECO:0000259" key="3">
    <source>
        <dbReference type="Pfam" id="PF00171"/>
    </source>
</evidence>
<dbReference type="SUPFAM" id="SSF53720">
    <property type="entry name" value="ALDH-like"/>
    <property type="match status" value="2"/>
</dbReference>
<dbReference type="PANTHER" id="PTHR43217:SF2">
    <property type="entry name" value="SUCCINATE-SEMIALDEHYDE DEHYDROGENASE [NADP(+)]"/>
    <property type="match status" value="1"/>
</dbReference>
<sequence>MSCYATVNPATGERVTEYPVASDQEAESSLTRAHSAYRKWRETPLRQRADVLRRVAELYRERADELARTLTLETGKPIAEAKGEVALAASIYGVPRRERRDVPGGRAARGRRRRRGDRPHRAHRGTRRDHALELPPLPGGPLRRAEHRARQHDHPQARPELPALELGGSDPFIVLDADNLDGTVAAAVKNRVYNAGQACTASKRFIVLEDVYDAFLDRFVEAMRQCLPGDPMDPTTAFGPLASRSTVDELAEQVEDAVAKGATLLVGGHRIDGPGAFHEGPSWPG</sequence>
<accession>A0ABN3JCN5</accession>
<dbReference type="InterPro" id="IPR015590">
    <property type="entry name" value="Aldehyde_DH_dom"/>
</dbReference>